<keyword evidence="6" id="KW-1185">Reference proteome</keyword>
<dbReference type="RefSeq" id="WP_145739269.1">
    <property type="nucleotide sequence ID" value="NZ_VIWX01000002.1"/>
</dbReference>
<evidence type="ECO:0000313" key="5">
    <source>
        <dbReference type="EMBL" id="TWF95947.1"/>
    </source>
</evidence>
<dbReference type="GO" id="GO:0000976">
    <property type="term" value="F:transcription cis-regulatory region binding"/>
    <property type="evidence" value="ECO:0007669"/>
    <property type="project" value="TreeGrafter"/>
</dbReference>
<dbReference type="SUPFAM" id="SSF46689">
    <property type="entry name" value="Homeodomain-like"/>
    <property type="match status" value="1"/>
</dbReference>
<gene>
    <name evidence="5" type="ORF">FHU35_12947</name>
</gene>
<keyword evidence="1 2" id="KW-0238">DNA-binding</keyword>
<organism evidence="5 6">
    <name type="scientific">Saccharopolyspora dendranthemae</name>
    <dbReference type="NCBI Taxonomy" id="1181886"/>
    <lineage>
        <taxon>Bacteria</taxon>
        <taxon>Bacillati</taxon>
        <taxon>Actinomycetota</taxon>
        <taxon>Actinomycetes</taxon>
        <taxon>Pseudonocardiales</taxon>
        <taxon>Pseudonocardiaceae</taxon>
        <taxon>Saccharopolyspora</taxon>
    </lineage>
</organism>
<dbReference type="InterPro" id="IPR001647">
    <property type="entry name" value="HTH_TetR"/>
</dbReference>
<dbReference type="PROSITE" id="PS50977">
    <property type="entry name" value="HTH_TETR_2"/>
    <property type="match status" value="1"/>
</dbReference>
<dbReference type="InterPro" id="IPR050109">
    <property type="entry name" value="HTH-type_TetR-like_transc_reg"/>
</dbReference>
<feature type="DNA-binding region" description="H-T-H motif" evidence="2">
    <location>
        <begin position="47"/>
        <end position="66"/>
    </location>
</feature>
<proteinExistence type="predicted"/>
<feature type="domain" description="HTH tetR-type" evidence="4">
    <location>
        <begin position="24"/>
        <end position="84"/>
    </location>
</feature>
<evidence type="ECO:0000259" key="4">
    <source>
        <dbReference type="PROSITE" id="PS50977"/>
    </source>
</evidence>
<dbReference type="PANTHER" id="PTHR30055:SF226">
    <property type="entry name" value="HTH-TYPE TRANSCRIPTIONAL REGULATOR PKSA"/>
    <property type="match status" value="1"/>
</dbReference>
<dbReference type="PANTHER" id="PTHR30055">
    <property type="entry name" value="HTH-TYPE TRANSCRIPTIONAL REGULATOR RUTR"/>
    <property type="match status" value="1"/>
</dbReference>
<evidence type="ECO:0000256" key="2">
    <source>
        <dbReference type="PROSITE-ProRule" id="PRU00335"/>
    </source>
</evidence>
<dbReference type="EMBL" id="VIWX01000002">
    <property type="protein sequence ID" value="TWF95947.1"/>
    <property type="molecule type" value="Genomic_DNA"/>
</dbReference>
<dbReference type="Proteomes" id="UP000316184">
    <property type="component" value="Unassembled WGS sequence"/>
</dbReference>
<name>A0A561U9C9_9PSEU</name>
<evidence type="ECO:0000313" key="6">
    <source>
        <dbReference type="Proteomes" id="UP000316184"/>
    </source>
</evidence>
<dbReference type="InterPro" id="IPR036271">
    <property type="entry name" value="Tet_transcr_reg_TetR-rel_C_sf"/>
</dbReference>
<comment type="caution">
    <text evidence="5">The sequence shown here is derived from an EMBL/GenBank/DDBJ whole genome shotgun (WGS) entry which is preliminary data.</text>
</comment>
<protein>
    <submittedName>
        <fullName evidence="5">TetR family transcriptional regulator</fullName>
    </submittedName>
</protein>
<sequence>MTDRTATRPQGRRYSGQDAAERTRQRRAALLAAALELFAHQGYPSTSVKQICRQAGLTERYFYESFRDRHTCLVALYTELAEQMRAATTAAIADAEDRSAEEVVRSALEAFVDYLTADARRARVVLLEVVGASADLEQRRHAVLADFAELTTAVWSQLAERDGPSDAQRLAAIGLVGAVNHLLVDWLHRGQRETPAELVDTCSTLFTAVRNHLEG</sequence>
<accession>A0A561U9C9</accession>
<dbReference type="OrthoDB" id="3783612at2"/>
<dbReference type="InterPro" id="IPR009057">
    <property type="entry name" value="Homeodomain-like_sf"/>
</dbReference>
<dbReference type="SUPFAM" id="SSF48498">
    <property type="entry name" value="Tetracyclin repressor-like, C-terminal domain"/>
    <property type="match status" value="1"/>
</dbReference>
<feature type="region of interest" description="Disordered" evidence="3">
    <location>
        <begin position="1"/>
        <end position="22"/>
    </location>
</feature>
<dbReference type="PRINTS" id="PR00455">
    <property type="entry name" value="HTHTETR"/>
</dbReference>
<dbReference type="Gene3D" id="1.10.357.10">
    <property type="entry name" value="Tetracycline Repressor, domain 2"/>
    <property type="match status" value="1"/>
</dbReference>
<dbReference type="GO" id="GO:0003700">
    <property type="term" value="F:DNA-binding transcription factor activity"/>
    <property type="evidence" value="ECO:0007669"/>
    <property type="project" value="TreeGrafter"/>
</dbReference>
<evidence type="ECO:0000256" key="3">
    <source>
        <dbReference type="SAM" id="MobiDB-lite"/>
    </source>
</evidence>
<reference evidence="5 6" key="1">
    <citation type="submission" date="2019-06" db="EMBL/GenBank/DDBJ databases">
        <title>Sequencing the genomes of 1000 actinobacteria strains.</title>
        <authorList>
            <person name="Klenk H.-P."/>
        </authorList>
    </citation>
    <scope>NUCLEOTIDE SEQUENCE [LARGE SCALE GENOMIC DNA]</scope>
    <source>
        <strain evidence="5 6">DSM 46699</strain>
    </source>
</reference>
<evidence type="ECO:0000256" key="1">
    <source>
        <dbReference type="ARBA" id="ARBA00023125"/>
    </source>
</evidence>
<dbReference type="Pfam" id="PF00440">
    <property type="entry name" value="TetR_N"/>
    <property type="match status" value="1"/>
</dbReference>
<dbReference type="AlphaFoldDB" id="A0A561U9C9"/>